<gene>
    <name evidence="6" type="primary">vapC</name>
    <name evidence="9" type="ORF">D7I47_00415</name>
</gene>
<keyword evidence="2 6" id="KW-0540">Nuclease</keyword>
<evidence type="ECO:0000313" key="9">
    <source>
        <dbReference type="EMBL" id="AYF96863.1"/>
    </source>
</evidence>
<evidence type="ECO:0000256" key="3">
    <source>
        <dbReference type="ARBA" id="ARBA00022723"/>
    </source>
</evidence>
<dbReference type="InterPro" id="IPR002716">
    <property type="entry name" value="PIN_dom"/>
</dbReference>
<dbReference type="GO" id="GO:0016787">
    <property type="term" value="F:hydrolase activity"/>
    <property type="evidence" value="ECO:0007669"/>
    <property type="project" value="UniProtKB-KW"/>
</dbReference>
<organism evidence="9 10">
    <name type="scientific">Protaetiibacter intestinalis</name>
    <dbReference type="NCBI Taxonomy" id="2419774"/>
    <lineage>
        <taxon>Bacteria</taxon>
        <taxon>Bacillati</taxon>
        <taxon>Actinomycetota</taxon>
        <taxon>Actinomycetes</taxon>
        <taxon>Micrococcales</taxon>
        <taxon>Microbacteriaceae</taxon>
        <taxon>Protaetiibacter</taxon>
    </lineage>
</organism>
<feature type="region of interest" description="Disordered" evidence="7">
    <location>
        <begin position="14"/>
        <end position="75"/>
    </location>
</feature>
<dbReference type="GO" id="GO:0000287">
    <property type="term" value="F:magnesium ion binding"/>
    <property type="evidence" value="ECO:0007669"/>
    <property type="project" value="UniProtKB-UniRule"/>
</dbReference>
<dbReference type="Gene3D" id="3.40.50.1010">
    <property type="entry name" value="5'-nuclease"/>
    <property type="match status" value="1"/>
</dbReference>
<feature type="domain" description="PIN" evidence="8">
    <location>
        <begin position="99"/>
        <end position="213"/>
    </location>
</feature>
<dbReference type="EC" id="3.1.-.-" evidence="6"/>
<reference evidence="10" key="1">
    <citation type="submission" date="2018-09" db="EMBL/GenBank/DDBJ databases">
        <title>Genome sequencing of strain 2DFWR-13.</title>
        <authorList>
            <person name="Heo J."/>
            <person name="Kim S.-J."/>
            <person name="Kwon S.-W."/>
        </authorList>
    </citation>
    <scope>NUCLEOTIDE SEQUENCE [LARGE SCALE GENOMIC DNA]</scope>
    <source>
        <strain evidence="10">2DFWR-13</strain>
    </source>
</reference>
<accession>A0A387B377</accession>
<keyword evidence="3 6" id="KW-0479">Metal-binding</keyword>
<feature type="binding site" evidence="6">
    <location>
        <position position="190"/>
    </location>
    <ligand>
        <name>Mg(2+)</name>
        <dbReference type="ChEBI" id="CHEBI:18420"/>
    </ligand>
</feature>
<feature type="compositionally biased region" description="Low complexity" evidence="7">
    <location>
        <begin position="66"/>
        <end position="75"/>
    </location>
</feature>
<comment type="cofactor">
    <cofactor evidence="6">
        <name>Mg(2+)</name>
        <dbReference type="ChEBI" id="CHEBI:18420"/>
    </cofactor>
</comment>
<dbReference type="SMART" id="SM00670">
    <property type="entry name" value="PINc"/>
    <property type="match status" value="1"/>
</dbReference>
<dbReference type="KEGG" id="lyd:D7I47_00415"/>
<evidence type="ECO:0000256" key="4">
    <source>
        <dbReference type="ARBA" id="ARBA00022801"/>
    </source>
</evidence>
<dbReference type="InterPro" id="IPR044153">
    <property type="entry name" value="PIN_Pae0151-like"/>
</dbReference>
<dbReference type="AlphaFoldDB" id="A0A387B377"/>
<dbReference type="Proteomes" id="UP000278886">
    <property type="component" value="Chromosome"/>
</dbReference>
<dbReference type="EMBL" id="CP032630">
    <property type="protein sequence ID" value="AYF96863.1"/>
    <property type="molecule type" value="Genomic_DNA"/>
</dbReference>
<keyword evidence="6" id="KW-0800">Toxin</keyword>
<keyword evidence="5 6" id="KW-0460">Magnesium</keyword>
<evidence type="ECO:0000256" key="1">
    <source>
        <dbReference type="ARBA" id="ARBA00022649"/>
    </source>
</evidence>
<dbReference type="GO" id="GO:0090729">
    <property type="term" value="F:toxin activity"/>
    <property type="evidence" value="ECO:0007669"/>
    <property type="project" value="UniProtKB-KW"/>
</dbReference>
<evidence type="ECO:0000256" key="7">
    <source>
        <dbReference type="SAM" id="MobiDB-lite"/>
    </source>
</evidence>
<name>A0A387B377_9MICO</name>
<dbReference type="InterPro" id="IPR022907">
    <property type="entry name" value="VapC_family"/>
</dbReference>
<comment type="function">
    <text evidence="6">Toxic component of a toxin-antitoxin (TA) system. An RNase.</text>
</comment>
<sequence>MYHRAIGVVHSRYADLPPAHPGDPDPACGSGSRTRGGGVARGSARRARHAAARGGGGVAECDRHGAPGPASRRARADAGLARGRVPARIPRGAPRGLAGVIVLDASVLIAHLAGDDAHADAAFAILDTEEELAIHPMTLAECLVGPVAAGREKEALAALGRLGIERHHPSADEPLTLARLRAAHRLRLPDCCVLAAAEASGATLATFDTRLGEVARARGVPVAGV</sequence>
<comment type="similarity">
    <text evidence="6">Belongs to the PINc/VapC protein family.</text>
</comment>
<evidence type="ECO:0000256" key="5">
    <source>
        <dbReference type="ARBA" id="ARBA00022842"/>
    </source>
</evidence>
<feature type="binding site" evidence="6">
    <location>
        <position position="104"/>
    </location>
    <ligand>
        <name>Mg(2+)</name>
        <dbReference type="ChEBI" id="CHEBI:18420"/>
    </ligand>
</feature>
<dbReference type="InterPro" id="IPR029060">
    <property type="entry name" value="PIN-like_dom_sf"/>
</dbReference>
<dbReference type="GO" id="GO:0004540">
    <property type="term" value="F:RNA nuclease activity"/>
    <property type="evidence" value="ECO:0007669"/>
    <property type="project" value="InterPro"/>
</dbReference>
<dbReference type="SUPFAM" id="SSF88723">
    <property type="entry name" value="PIN domain-like"/>
    <property type="match status" value="1"/>
</dbReference>
<keyword evidence="4 6" id="KW-0378">Hydrolase</keyword>
<keyword evidence="1 6" id="KW-1277">Toxin-antitoxin system</keyword>
<keyword evidence="10" id="KW-1185">Reference proteome</keyword>
<evidence type="ECO:0000259" key="8">
    <source>
        <dbReference type="SMART" id="SM00670"/>
    </source>
</evidence>
<dbReference type="Pfam" id="PF01850">
    <property type="entry name" value="PIN"/>
    <property type="match status" value="1"/>
</dbReference>
<dbReference type="HAMAP" id="MF_00265">
    <property type="entry name" value="VapC_Nob1"/>
    <property type="match status" value="1"/>
</dbReference>
<proteinExistence type="inferred from homology"/>
<dbReference type="CDD" id="cd09873">
    <property type="entry name" value="PIN_Pae0151-like"/>
    <property type="match status" value="1"/>
</dbReference>
<protein>
    <recommendedName>
        <fullName evidence="6">Ribonuclease VapC</fullName>
        <shortName evidence="6">RNase VapC</shortName>
        <ecNumber evidence="6">3.1.-.-</ecNumber>
    </recommendedName>
    <alternativeName>
        <fullName evidence="6">Toxin VapC</fullName>
    </alternativeName>
</protein>
<evidence type="ECO:0000313" key="10">
    <source>
        <dbReference type="Proteomes" id="UP000278886"/>
    </source>
</evidence>
<evidence type="ECO:0000256" key="6">
    <source>
        <dbReference type="HAMAP-Rule" id="MF_00265"/>
    </source>
</evidence>
<evidence type="ECO:0000256" key="2">
    <source>
        <dbReference type="ARBA" id="ARBA00022722"/>
    </source>
</evidence>